<organism evidence="1 2">
    <name type="scientific">Leucogyrophana mollusca</name>
    <dbReference type="NCBI Taxonomy" id="85980"/>
    <lineage>
        <taxon>Eukaryota</taxon>
        <taxon>Fungi</taxon>
        <taxon>Dikarya</taxon>
        <taxon>Basidiomycota</taxon>
        <taxon>Agaricomycotina</taxon>
        <taxon>Agaricomycetes</taxon>
        <taxon>Agaricomycetidae</taxon>
        <taxon>Boletales</taxon>
        <taxon>Boletales incertae sedis</taxon>
        <taxon>Leucogyrophana</taxon>
    </lineage>
</organism>
<evidence type="ECO:0000313" key="1">
    <source>
        <dbReference type="EMBL" id="KAH7929252.1"/>
    </source>
</evidence>
<name>A0ACB8BWM9_9AGAM</name>
<evidence type="ECO:0000313" key="2">
    <source>
        <dbReference type="Proteomes" id="UP000790709"/>
    </source>
</evidence>
<accession>A0ACB8BWM9</accession>
<dbReference type="EMBL" id="MU266343">
    <property type="protein sequence ID" value="KAH7929252.1"/>
    <property type="molecule type" value="Genomic_DNA"/>
</dbReference>
<protein>
    <submittedName>
        <fullName evidence="1">Uncharacterized protein</fullName>
    </submittedName>
</protein>
<dbReference type="Proteomes" id="UP000790709">
    <property type="component" value="Unassembled WGS sequence"/>
</dbReference>
<sequence length="139" mass="14996">MFATNALVALLAAVAVVASPMKTPCDNKIPIAHSASWALKSWTSNDCTGKVHDYVSVALADDIKKQSGCHHLWRTGGNVNSFVLAGAAKRTYAVGVEFFKDSNCTEHIQHGIFDPKGYTKTPLNVGSFVVHNEARPKIN</sequence>
<comment type="caution">
    <text evidence="1">The sequence shown here is derived from an EMBL/GenBank/DDBJ whole genome shotgun (WGS) entry which is preliminary data.</text>
</comment>
<reference evidence="1" key="1">
    <citation type="journal article" date="2021" name="New Phytol.">
        <title>Evolutionary innovations through gain and loss of genes in the ectomycorrhizal Boletales.</title>
        <authorList>
            <person name="Wu G."/>
            <person name="Miyauchi S."/>
            <person name="Morin E."/>
            <person name="Kuo A."/>
            <person name="Drula E."/>
            <person name="Varga T."/>
            <person name="Kohler A."/>
            <person name="Feng B."/>
            <person name="Cao Y."/>
            <person name="Lipzen A."/>
            <person name="Daum C."/>
            <person name="Hundley H."/>
            <person name="Pangilinan J."/>
            <person name="Johnson J."/>
            <person name="Barry K."/>
            <person name="LaButti K."/>
            <person name="Ng V."/>
            <person name="Ahrendt S."/>
            <person name="Min B."/>
            <person name="Choi I.G."/>
            <person name="Park H."/>
            <person name="Plett J.M."/>
            <person name="Magnuson J."/>
            <person name="Spatafora J.W."/>
            <person name="Nagy L.G."/>
            <person name="Henrissat B."/>
            <person name="Grigoriev I.V."/>
            <person name="Yang Z.L."/>
            <person name="Xu J."/>
            <person name="Martin F.M."/>
        </authorList>
    </citation>
    <scope>NUCLEOTIDE SEQUENCE</scope>
    <source>
        <strain evidence="1">KUC20120723A-06</strain>
    </source>
</reference>
<gene>
    <name evidence="1" type="ORF">BV22DRAFT_1125868</name>
</gene>
<keyword evidence="2" id="KW-1185">Reference proteome</keyword>
<proteinExistence type="predicted"/>